<dbReference type="AlphaFoldDB" id="A0A2W5FJR0"/>
<dbReference type="EMBL" id="QFOT01000156">
    <property type="protein sequence ID" value="PZP53997.1"/>
    <property type="molecule type" value="Genomic_DNA"/>
</dbReference>
<evidence type="ECO:0000313" key="2">
    <source>
        <dbReference type="Proteomes" id="UP000249739"/>
    </source>
</evidence>
<gene>
    <name evidence="1" type="ORF">DI586_10430</name>
</gene>
<protein>
    <submittedName>
        <fullName evidence="1">Uncharacterized protein</fullName>
    </submittedName>
</protein>
<comment type="caution">
    <text evidence="1">The sequence shown here is derived from an EMBL/GenBank/DDBJ whole genome shotgun (WGS) entry which is preliminary data.</text>
</comment>
<evidence type="ECO:0000313" key="1">
    <source>
        <dbReference type="EMBL" id="PZP53997.1"/>
    </source>
</evidence>
<proteinExistence type="predicted"/>
<organism evidence="1 2">
    <name type="scientific">Micavibrio aeruginosavorus</name>
    <dbReference type="NCBI Taxonomy" id="349221"/>
    <lineage>
        <taxon>Bacteria</taxon>
        <taxon>Pseudomonadati</taxon>
        <taxon>Bdellovibrionota</taxon>
        <taxon>Bdellovibrionia</taxon>
        <taxon>Bdellovibrionales</taxon>
        <taxon>Pseudobdellovibrionaceae</taxon>
        <taxon>Micavibrio</taxon>
    </lineage>
</organism>
<reference evidence="1 2" key="1">
    <citation type="submission" date="2017-08" db="EMBL/GenBank/DDBJ databases">
        <title>Infants hospitalized years apart are colonized by the same room-sourced microbial strains.</title>
        <authorList>
            <person name="Brooks B."/>
            <person name="Olm M.R."/>
            <person name="Firek B.A."/>
            <person name="Baker R."/>
            <person name="Thomas B.C."/>
            <person name="Morowitz M.J."/>
            <person name="Banfield J.F."/>
        </authorList>
    </citation>
    <scope>NUCLEOTIDE SEQUENCE [LARGE SCALE GENOMIC DNA]</scope>
    <source>
        <strain evidence="1">S2_006_000_R2_64</strain>
    </source>
</reference>
<sequence length="80" mass="9746">MTAYNFLRPDNLRHDLLSHQSDLRQVFARKANQIWEDLESTSLDDPDLRRAMLREYFSLYKWIDDEDQKIDNFLQSLDMH</sequence>
<accession>A0A2W5FJR0</accession>
<name>A0A2W5FJR0_9BACT</name>
<dbReference type="Proteomes" id="UP000249739">
    <property type="component" value="Unassembled WGS sequence"/>
</dbReference>